<organism evidence="10 11">
    <name type="scientific">Oleoguttula mirabilis</name>
    <dbReference type="NCBI Taxonomy" id="1507867"/>
    <lineage>
        <taxon>Eukaryota</taxon>
        <taxon>Fungi</taxon>
        <taxon>Dikarya</taxon>
        <taxon>Ascomycota</taxon>
        <taxon>Pezizomycotina</taxon>
        <taxon>Dothideomycetes</taxon>
        <taxon>Dothideomycetidae</taxon>
        <taxon>Mycosphaerellales</taxon>
        <taxon>Teratosphaeriaceae</taxon>
        <taxon>Oleoguttula</taxon>
    </lineage>
</organism>
<dbReference type="PRINTS" id="PR00119">
    <property type="entry name" value="CATATPASE"/>
</dbReference>
<dbReference type="SUPFAM" id="SSF81653">
    <property type="entry name" value="Calcium ATPase, transduction domain A"/>
    <property type="match status" value="1"/>
</dbReference>
<dbReference type="NCBIfam" id="TIGR01511">
    <property type="entry name" value="ATPase-IB1_Cu"/>
    <property type="match status" value="1"/>
</dbReference>
<dbReference type="Proteomes" id="UP001324427">
    <property type="component" value="Unassembled WGS sequence"/>
</dbReference>
<feature type="transmembrane region" description="Helical" evidence="7">
    <location>
        <begin position="127"/>
        <end position="146"/>
    </location>
</feature>
<keyword evidence="7" id="KW-0547">Nucleotide-binding</keyword>
<dbReference type="InterPro" id="IPR023299">
    <property type="entry name" value="ATPase_P-typ_cyto_dom_N"/>
</dbReference>
<keyword evidence="6 7" id="KW-0472">Membrane</keyword>
<dbReference type="Pfam" id="PF00122">
    <property type="entry name" value="E1-E2_ATPase"/>
    <property type="match status" value="1"/>
</dbReference>
<protein>
    <submittedName>
        <fullName evidence="10">Uncharacterized protein</fullName>
    </submittedName>
</protein>
<dbReference type="InterPro" id="IPR056236">
    <property type="entry name" value="HMA_PCA1"/>
</dbReference>
<keyword evidence="5 7" id="KW-1133">Transmembrane helix</keyword>
<dbReference type="InterPro" id="IPR036412">
    <property type="entry name" value="HAD-like_sf"/>
</dbReference>
<dbReference type="Pfam" id="PF24534">
    <property type="entry name" value="HMA_PCA1"/>
    <property type="match status" value="1"/>
</dbReference>
<dbReference type="EMBL" id="JAVFHQ010000049">
    <property type="protein sequence ID" value="KAK4541719.1"/>
    <property type="molecule type" value="Genomic_DNA"/>
</dbReference>
<dbReference type="NCBIfam" id="TIGR01494">
    <property type="entry name" value="ATPase_P-type"/>
    <property type="match status" value="1"/>
</dbReference>
<evidence type="ECO:0000313" key="11">
    <source>
        <dbReference type="Proteomes" id="UP001324427"/>
    </source>
</evidence>
<evidence type="ECO:0000259" key="9">
    <source>
        <dbReference type="Pfam" id="PF24534"/>
    </source>
</evidence>
<evidence type="ECO:0000256" key="6">
    <source>
        <dbReference type="ARBA" id="ARBA00023136"/>
    </source>
</evidence>
<dbReference type="GO" id="GO:0019829">
    <property type="term" value="F:ATPase-coupled monoatomic cation transmembrane transporter activity"/>
    <property type="evidence" value="ECO:0007669"/>
    <property type="project" value="InterPro"/>
</dbReference>
<sequence>MTNVLNRISGLSNAKVVFVSEMAEFDLDSTVSIDAVLPRIEKESGFKICRITSRYQHLDVLMSQAAAEHFETDSSNGVVSVEKDKKKKKTFRITYDPRIIGARSLLPPDAVLAPPAMEFSVAESRRHVWNTAAAFGVSAALTIPVVVLEWSHDPMVKFTGSFACLLLATLVQVIAIPRFYVPALKALIYSRVIEMDMLVVLSITAAYLYSVVAFALTIAGVGVEQKAFFETSTLLITLVLLGRLVSTIARIKAVTVVSLRSLQAETALLIQPDGETTSIDARLLQFGDVIRVLPHSRVVTDGKVIAGESAVNESMVTGESALLPKQAGDLLIAGTVNNAGTLDLQLQRLCGANSITDIANLVENALGAKPRVQDLADRVASYFISAVLGIAVIVFVIHLAIAIKVQGRNAGGAVGVAITYAIAVLAISCPCALGLAVPMVLVIAGGVAARAGIIIKAADATERGFKTTDVVFDKTGTLTKGDLQVVYTEEFQSFVGKETVRALTKCLVASNDHPVSVTIASHLADQPTAAQVLENFKSIPGAGIQAQWQGSVIKGGSAHWLGLEGHADVAQLLDQSMTCFCVTLDDELLVAFGLKSTLREEAASVIAELQRRKITCHIVSGDAPKVVEAAARTLGVDLGDAVARSSPAEKQRYVQTLQDNGKKVLFCGDGTNDAVAVAQADVGVQIGSTSDVTGAVADVVLLGGLDGVVTLLDVSKRAYRRIRFNFIWTAMYNFFAIMLAAGAFVKFRIPPAYAGLGEIVSITPVMLAAASLALGRKVGAASS</sequence>
<evidence type="ECO:0000256" key="3">
    <source>
        <dbReference type="ARBA" id="ARBA00022723"/>
    </source>
</evidence>
<keyword evidence="3 7" id="KW-0479">Metal-binding</keyword>
<feature type="transmembrane region" description="Helical" evidence="7">
    <location>
        <begin position="751"/>
        <end position="774"/>
    </location>
</feature>
<dbReference type="InterPro" id="IPR059000">
    <property type="entry name" value="ATPase_P-type_domA"/>
</dbReference>
<dbReference type="GO" id="GO:0046872">
    <property type="term" value="F:metal ion binding"/>
    <property type="evidence" value="ECO:0007669"/>
    <property type="project" value="UniProtKB-KW"/>
</dbReference>
<evidence type="ECO:0000256" key="1">
    <source>
        <dbReference type="ARBA" id="ARBA00004370"/>
    </source>
</evidence>
<dbReference type="InterPro" id="IPR023298">
    <property type="entry name" value="ATPase_P-typ_TM_dom_sf"/>
</dbReference>
<dbReference type="InterPro" id="IPR027256">
    <property type="entry name" value="P-typ_ATPase_IB"/>
</dbReference>
<dbReference type="Pfam" id="PF00702">
    <property type="entry name" value="Hydrolase"/>
    <property type="match status" value="1"/>
</dbReference>
<dbReference type="InterPro" id="IPR001757">
    <property type="entry name" value="P_typ_ATPase"/>
</dbReference>
<gene>
    <name evidence="10" type="ORF">LTR36_007428</name>
</gene>
<comment type="subcellular location">
    <subcellularLocation>
        <location evidence="1 7">Membrane</location>
    </subcellularLocation>
</comment>
<evidence type="ECO:0000256" key="2">
    <source>
        <dbReference type="ARBA" id="ARBA00022692"/>
    </source>
</evidence>
<proteinExistence type="inferred from homology"/>
<comment type="caution">
    <text evidence="10">The sequence shown here is derived from an EMBL/GenBank/DDBJ whole genome shotgun (WGS) entry which is preliminary data.</text>
</comment>
<dbReference type="AlphaFoldDB" id="A0AAV9J9D9"/>
<dbReference type="InterPro" id="IPR023214">
    <property type="entry name" value="HAD_sf"/>
</dbReference>
<dbReference type="GO" id="GO:0005524">
    <property type="term" value="F:ATP binding"/>
    <property type="evidence" value="ECO:0007669"/>
    <property type="project" value="UniProtKB-UniRule"/>
</dbReference>
<evidence type="ECO:0000256" key="7">
    <source>
        <dbReference type="RuleBase" id="RU362081"/>
    </source>
</evidence>
<dbReference type="Gene3D" id="2.70.150.10">
    <property type="entry name" value="Calcium-transporting ATPase, cytoplasmic transduction domain A"/>
    <property type="match status" value="1"/>
</dbReference>
<evidence type="ECO:0000313" key="10">
    <source>
        <dbReference type="EMBL" id="KAK4541719.1"/>
    </source>
</evidence>
<feature type="transmembrane region" description="Helical" evidence="7">
    <location>
        <begin position="227"/>
        <end position="245"/>
    </location>
</feature>
<feature type="transmembrane region" description="Helical" evidence="7">
    <location>
        <begin position="726"/>
        <end position="745"/>
    </location>
</feature>
<evidence type="ECO:0000259" key="8">
    <source>
        <dbReference type="Pfam" id="PF00122"/>
    </source>
</evidence>
<keyword evidence="7" id="KW-0067">ATP-binding</keyword>
<feature type="transmembrane region" description="Helical" evidence="7">
    <location>
        <begin position="158"/>
        <end position="176"/>
    </location>
</feature>
<dbReference type="Gene3D" id="3.40.1110.10">
    <property type="entry name" value="Calcium-transporting ATPase, cytoplasmic domain N"/>
    <property type="match status" value="1"/>
</dbReference>
<dbReference type="PROSITE" id="PS00154">
    <property type="entry name" value="ATPASE_E1_E2"/>
    <property type="match status" value="1"/>
</dbReference>
<keyword evidence="4" id="KW-1278">Translocase</keyword>
<name>A0AAV9J9D9_9PEZI</name>
<dbReference type="GO" id="GO:0016887">
    <property type="term" value="F:ATP hydrolysis activity"/>
    <property type="evidence" value="ECO:0007669"/>
    <property type="project" value="InterPro"/>
</dbReference>
<accession>A0AAV9J9D9</accession>
<dbReference type="SUPFAM" id="SSF81665">
    <property type="entry name" value="Calcium ATPase, transmembrane domain M"/>
    <property type="match status" value="1"/>
</dbReference>
<dbReference type="PANTHER" id="PTHR46594">
    <property type="entry name" value="P-TYPE CATION-TRANSPORTING ATPASE"/>
    <property type="match status" value="1"/>
</dbReference>
<feature type="transmembrane region" description="Helical" evidence="7">
    <location>
        <begin position="379"/>
        <end position="403"/>
    </location>
</feature>
<keyword evidence="11" id="KW-1185">Reference proteome</keyword>
<reference evidence="10 11" key="1">
    <citation type="submission" date="2021-11" db="EMBL/GenBank/DDBJ databases">
        <title>Black yeast isolated from Biological Soil Crust.</title>
        <authorList>
            <person name="Kurbessoian T."/>
        </authorList>
    </citation>
    <scope>NUCLEOTIDE SEQUENCE [LARGE SCALE GENOMIC DNA]</scope>
    <source>
        <strain evidence="10 11">CCFEE 5522</strain>
    </source>
</reference>
<dbReference type="SUPFAM" id="SSF56784">
    <property type="entry name" value="HAD-like"/>
    <property type="match status" value="1"/>
</dbReference>
<dbReference type="GO" id="GO:0016020">
    <property type="term" value="C:membrane"/>
    <property type="evidence" value="ECO:0007669"/>
    <property type="project" value="UniProtKB-SubCell"/>
</dbReference>
<dbReference type="NCBIfam" id="TIGR01525">
    <property type="entry name" value="ATPase-IB_hvy"/>
    <property type="match status" value="1"/>
</dbReference>
<comment type="similarity">
    <text evidence="7">Belongs to the cation transport ATPase (P-type) (TC 3.A.3) family. Type IB subfamily.</text>
</comment>
<keyword evidence="2 7" id="KW-0812">Transmembrane</keyword>
<dbReference type="PANTHER" id="PTHR46594:SF4">
    <property type="entry name" value="P-TYPE CATION-TRANSPORTING ATPASE"/>
    <property type="match status" value="1"/>
</dbReference>
<dbReference type="SFLD" id="SFLDF00027">
    <property type="entry name" value="p-type_atpase"/>
    <property type="match status" value="1"/>
</dbReference>
<evidence type="ECO:0000256" key="4">
    <source>
        <dbReference type="ARBA" id="ARBA00022967"/>
    </source>
</evidence>
<evidence type="ECO:0000256" key="5">
    <source>
        <dbReference type="ARBA" id="ARBA00022989"/>
    </source>
</evidence>
<dbReference type="InterPro" id="IPR044492">
    <property type="entry name" value="P_typ_ATPase_HD_dom"/>
</dbReference>
<feature type="domain" description="P-type ATPase A" evidence="8">
    <location>
        <begin position="262"/>
        <end position="363"/>
    </location>
</feature>
<feature type="transmembrane region" description="Helical" evidence="7">
    <location>
        <begin position="415"/>
        <end position="448"/>
    </location>
</feature>
<dbReference type="SFLD" id="SFLDG00002">
    <property type="entry name" value="C1.7:_P-type_atpase_like"/>
    <property type="match status" value="1"/>
</dbReference>
<dbReference type="SFLD" id="SFLDS00003">
    <property type="entry name" value="Haloacid_Dehalogenase"/>
    <property type="match status" value="1"/>
</dbReference>
<dbReference type="InterPro" id="IPR018303">
    <property type="entry name" value="ATPase_P-typ_P_site"/>
</dbReference>
<feature type="domain" description="PCA1 HMA heavy metal-associated" evidence="9">
    <location>
        <begin position="51"/>
        <end position="115"/>
    </location>
</feature>
<dbReference type="Gene3D" id="3.40.50.1000">
    <property type="entry name" value="HAD superfamily/HAD-like"/>
    <property type="match status" value="1"/>
</dbReference>
<feature type="transmembrane region" description="Helical" evidence="7">
    <location>
        <begin position="197"/>
        <end position="221"/>
    </location>
</feature>
<dbReference type="InterPro" id="IPR008250">
    <property type="entry name" value="ATPase_P-typ_transduc_dom_A_sf"/>
</dbReference>